<comment type="subcellular location">
    <subcellularLocation>
        <location evidence="1">Membrane</location>
        <topology evidence="1">Multi-pass membrane protein</topology>
    </subcellularLocation>
</comment>
<feature type="transmembrane region" description="Helical" evidence="7">
    <location>
        <begin position="85"/>
        <end position="109"/>
    </location>
</feature>
<dbReference type="OrthoDB" id="9807874at2"/>
<dbReference type="InterPro" id="IPR050925">
    <property type="entry name" value="Rhomboid_protease_S54"/>
</dbReference>
<evidence type="ECO:0000313" key="9">
    <source>
        <dbReference type="EMBL" id="PKV67211.1"/>
    </source>
</evidence>
<dbReference type="Gene3D" id="1.20.1540.10">
    <property type="entry name" value="Rhomboid-like"/>
    <property type="match status" value="1"/>
</dbReference>
<keyword evidence="10" id="KW-1185">Reference proteome</keyword>
<protein>
    <submittedName>
        <fullName evidence="9">Membrane associated rhomboid family serine protease</fullName>
    </submittedName>
</protein>
<sequence length="215" mass="24377">MSVTIILIIITVGISWYAWKNHELMQNWIMYPYAVQRDNSWYRFITSGFLHADYMHLFFNMFVLYSFGQHIEYIMVNGIYNGESVLGGFGLITGELLFLLIFIGGIIVSDIPTFIKHKNNPVYRALGASGGVASVVFASIMFNPLGEIGILFIPIGIPGFIFGVLYMIYSYYQSKQMGDNINHDAHLYGALFGVIITLILVPKVVPHFVDQIARW</sequence>
<gene>
    <name evidence="9" type="ORF">BD749_2352</name>
</gene>
<feature type="transmembrane region" description="Helical" evidence="7">
    <location>
        <begin position="121"/>
        <end position="142"/>
    </location>
</feature>
<dbReference type="Proteomes" id="UP000233782">
    <property type="component" value="Unassembled WGS sequence"/>
</dbReference>
<evidence type="ECO:0000256" key="2">
    <source>
        <dbReference type="ARBA" id="ARBA00009045"/>
    </source>
</evidence>
<evidence type="ECO:0000256" key="1">
    <source>
        <dbReference type="ARBA" id="ARBA00004141"/>
    </source>
</evidence>
<dbReference type="GO" id="GO:0006508">
    <property type="term" value="P:proteolysis"/>
    <property type="evidence" value="ECO:0007669"/>
    <property type="project" value="UniProtKB-KW"/>
</dbReference>
<dbReference type="SUPFAM" id="SSF144091">
    <property type="entry name" value="Rhomboid-like"/>
    <property type="match status" value="1"/>
</dbReference>
<keyword evidence="9" id="KW-0645">Protease</keyword>
<dbReference type="AlphaFoldDB" id="A0A2N3UCY0"/>
<keyword evidence="4" id="KW-0378">Hydrolase</keyword>
<name>A0A2N3UCY0_9BACT</name>
<dbReference type="GO" id="GO:0016020">
    <property type="term" value="C:membrane"/>
    <property type="evidence" value="ECO:0007669"/>
    <property type="project" value="UniProtKB-SubCell"/>
</dbReference>
<dbReference type="Pfam" id="PF01694">
    <property type="entry name" value="Rhomboid"/>
    <property type="match status" value="1"/>
</dbReference>
<reference evidence="9 10" key="1">
    <citation type="submission" date="2017-12" db="EMBL/GenBank/DDBJ databases">
        <title>Genomic Encyclopedia of Type Strains, Phase III (KMG-III): the genomes of soil and plant-associated and newly described type strains.</title>
        <authorList>
            <person name="Whitman W."/>
        </authorList>
    </citation>
    <scope>NUCLEOTIDE SEQUENCE [LARGE SCALE GENOMIC DNA]</scope>
    <source>
        <strain evidence="9 10">LP43</strain>
    </source>
</reference>
<accession>A0A2N3UCY0</accession>
<evidence type="ECO:0000259" key="8">
    <source>
        <dbReference type="Pfam" id="PF01694"/>
    </source>
</evidence>
<evidence type="ECO:0000256" key="7">
    <source>
        <dbReference type="SAM" id="Phobius"/>
    </source>
</evidence>
<dbReference type="InterPro" id="IPR022764">
    <property type="entry name" value="Peptidase_S54_rhomboid_dom"/>
</dbReference>
<comment type="caution">
    <text evidence="9">The sequence shown here is derived from an EMBL/GenBank/DDBJ whole genome shotgun (WGS) entry which is preliminary data.</text>
</comment>
<keyword evidence="5 7" id="KW-1133">Transmembrane helix</keyword>
<evidence type="ECO:0000256" key="3">
    <source>
        <dbReference type="ARBA" id="ARBA00022692"/>
    </source>
</evidence>
<proteinExistence type="inferred from homology"/>
<dbReference type="InterPro" id="IPR035952">
    <property type="entry name" value="Rhomboid-like_sf"/>
</dbReference>
<feature type="transmembrane region" description="Helical" evidence="7">
    <location>
        <begin position="148"/>
        <end position="169"/>
    </location>
</feature>
<evidence type="ECO:0000256" key="5">
    <source>
        <dbReference type="ARBA" id="ARBA00022989"/>
    </source>
</evidence>
<keyword evidence="6 7" id="KW-0472">Membrane</keyword>
<dbReference type="PANTHER" id="PTHR43731">
    <property type="entry name" value="RHOMBOID PROTEASE"/>
    <property type="match status" value="1"/>
</dbReference>
<dbReference type="PANTHER" id="PTHR43731:SF14">
    <property type="entry name" value="PRESENILIN-ASSOCIATED RHOMBOID-LIKE PROTEIN, MITOCHONDRIAL"/>
    <property type="match status" value="1"/>
</dbReference>
<dbReference type="GO" id="GO:0004252">
    <property type="term" value="F:serine-type endopeptidase activity"/>
    <property type="evidence" value="ECO:0007669"/>
    <property type="project" value="InterPro"/>
</dbReference>
<feature type="domain" description="Peptidase S54 rhomboid" evidence="8">
    <location>
        <begin position="39"/>
        <end position="202"/>
    </location>
</feature>
<feature type="transmembrane region" description="Helical" evidence="7">
    <location>
        <begin position="190"/>
        <end position="209"/>
    </location>
</feature>
<evidence type="ECO:0000256" key="6">
    <source>
        <dbReference type="ARBA" id="ARBA00023136"/>
    </source>
</evidence>
<feature type="transmembrane region" description="Helical" evidence="7">
    <location>
        <begin position="5"/>
        <end position="20"/>
    </location>
</feature>
<evidence type="ECO:0000256" key="4">
    <source>
        <dbReference type="ARBA" id="ARBA00022801"/>
    </source>
</evidence>
<dbReference type="RefSeq" id="WP_101444471.1">
    <property type="nucleotide sequence ID" value="NZ_PJMU01000002.1"/>
</dbReference>
<keyword evidence="3 7" id="KW-0812">Transmembrane</keyword>
<evidence type="ECO:0000313" key="10">
    <source>
        <dbReference type="Proteomes" id="UP000233782"/>
    </source>
</evidence>
<comment type="similarity">
    <text evidence="2">Belongs to the peptidase S54 family.</text>
</comment>
<dbReference type="EMBL" id="PJMU01000002">
    <property type="protein sequence ID" value="PKV67211.1"/>
    <property type="molecule type" value="Genomic_DNA"/>
</dbReference>
<organism evidence="9 10">
    <name type="scientific">Pontibacter ramchanderi</name>
    <dbReference type="NCBI Taxonomy" id="1179743"/>
    <lineage>
        <taxon>Bacteria</taxon>
        <taxon>Pseudomonadati</taxon>
        <taxon>Bacteroidota</taxon>
        <taxon>Cytophagia</taxon>
        <taxon>Cytophagales</taxon>
        <taxon>Hymenobacteraceae</taxon>
        <taxon>Pontibacter</taxon>
    </lineage>
</organism>